<organism evidence="1 2">
    <name type="scientific">Parasponia andersonii</name>
    <name type="common">Sponia andersonii</name>
    <dbReference type="NCBI Taxonomy" id="3476"/>
    <lineage>
        <taxon>Eukaryota</taxon>
        <taxon>Viridiplantae</taxon>
        <taxon>Streptophyta</taxon>
        <taxon>Embryophyta</taxon>
        <taxon>Tracheophyta</taxon>
        <taxon>Spermatophyta</taxon>
        <taxon>Magnoliopsida</taxon>
        <taxon>eudicotyledons</taxon>
        <taxon>Gunneridae</taxon>
        <taxon>Pentapetalae</taxon>
        <taxon>rosids</taxon>
        <taxon>fabids</taxon>
        <taxon>Rosales</taxon>
        <taxon>Cannabaceae</taxon>
        <taxon>Parasponia</taxon>
    </lineage>
</organism>
<reference evidence="2" key="1">
    <citation type="submission" date="2016-06" db="EMBL/GenBank/DDBJ databases">
        <title>Parallel loss of symbiosis genes in relatives of nitrogen-fixing non-legume Parasponia.</title>
        <authorList>
            <person name="Van Velzen R."/>
            <person name="Holmer R."/>
            <person name="Bu F."/>
            <person name="Rutten L."/>
            <person name="Van Zeijl A."/>
            <person name="Liu W."/>
            <person name="Santuari L."/>
            <person name="Cao Q."/>
            <person name="Sharma T."/>
            <person name="Shen D."/>
            <person name="Roswanjaya Y."/>
            <person name="Wardhani T."/>
            <person name="Kalhor M.S."/>
            <person name="Jansen J."/>
            <person name="Van den Hoogen J."/>
            <person name="Gungor B."/>
            <person name="Hartog M."/>
            <person name="Hontelez J."/>
            <person name="Verver J."/>
            <person name="Yang W.-C."/>
            <person name="Schijlen E."/>
            <person name="Repin R."/>
            <person name="Schilthuizen M."/>
            <person name="Schranz E."/>
            <person name="Heidstra R."/>
            <person name="Miyata K."/>
            <person name="Fedorova E."/>
            <person name="Kohlen W."/>
            <person name="Bisseling T."/>
            <person name="Smit S."/>
            <person name="Geurts R."/>
        </authorList>
    </citation>
    <scope>NUCLEOTIDE SEQUENCE [LARGE SCALE GENOMIC DNA]</scope>
    <source>
        <strain evidence="2">cv. WU1-14</strain>
    </source>
</reference>
<dbReference type="Proteomes" id="UP000237105">
    <property type="component" value="Unassembled WGS sequence"/>
</dbReference>
<evidence type="ECO:0000313" key="1">
    <source>
        <dbReference type="EMBL" id="PON44368.1"/>
    </source>
</evidence>
<accession>A0A2P5B6D6</accession>
<gene>
    <name evidence="1" type="ORF">PanWU01x14_267570</name>
</gene>
<keyword evidence="2" id="KW-1185">Reference proteome</keyword>
<dbReference type="OrthoDB" id="1624952at2759"/>
<name>A0A2P5B6D6_PARAD</name>
<protein>
    <submittedName>
        <fullName evidence="1">Uncharacterized protein</fullName>
    </submittedName>
</protein>
<comment type="caution">
    <text evidence="1">The sequence shown here is derived from an EMBL/GenBank/DDBJ whole genome shotgun (WGS) entry which is preliminary data.</text>
</comment>
<proteinExistence type="predicted"/>
<sequence length="106" mass="12284">MNFIIGDPSYYSSSASSFSDGENKDDIQLMYDLEAVKRQQEVVSRWVNNNNNYISNFLNQQNQQMTHGGSIPGYTVVNCDREVADQNLFNNYCAENPRFNELMLRR</sequence>
<dbReference type="EMBL" id="JXTB01000352">
    <property type="protein sequence ID" value="PON44368.1"/>
    <property type="molecule type" value="Genomic_DNA"/>
</dbReference>
<dbReference type="AlphaFoldDB" id="A0A2P5B6D6"/>
<evidence type="ECO:0000313" key="2">
    <source>
        <dbReference type="Proteomes" id="UP000237105"/>
    </source>
</evidence>